<sequence>MDESLTLTKLSAILNLSKGTISKSLNDSDEISVTIKERVRKMAATYNYSPNENAYGLSPQRSRTIGVILPKITRTFYVKALEAITAQSNKLSYTVIALFSEESQELEKQNVEYLIQKRIDGIIIVPTIETQIYKKTDHLKQILNKKIPLIIFDRIIPEMDCDQLDINNSFLTERATLDLIRSGKTNTLFITRGRGTALDELKKQGYLKAIKQNRVQSHFLEFHKEDDHKTFKTKIESLNINGIILSDESLTHQVYQSVLKWGYRIPEDITIIAFSSRIQQECSLNRVLTIDQDTSVYGKKAVNLLFHRMEKSFVNQDFQIYKM</sequence>
<protein>
    <submittedName>
        <fullName evidence="5">LacI family transcriptional regulator</fullName>
    </submittedName>
</protein>
<dbReference type="CDD" id="cd06267">
    <property type="entry name" value="PBP1_LacI_sugar_binding-like"/>
    <property type="match status" value="1"/>
</dbReference>
<evidence type="ECO:0000313" key="5">
    <source>
        <dbReference type="EMBL" id="ORL43897.1"/>
    </source>
</evidence>
<dbReference type="STRING" id="1185767.IIF7_18544"/>
<evidence type="ECO:0000259" key="4">
    <source>
        <dbReference type="SMART" id="SM00354"/>
    </source>
</evidence>
<dbReference type="Gene3D" id="3.40.50.2300">
    <property type="match status" value="2"/>
</dbReference>
<organism evidence="5 6">
    <name type="scientific">Zunongwangia atlantica 22II14-10F7</name>
    <dbReference type="NCBI Taxonomy" id="1185767"/>
    <lineage>
        <taxon>Bacteria</taxon>
        <taxon>Pseudomonadati</taxon>
        <taxon>Bacteroidota</taxon>
        <taxon>Flavobacteriia</taxon>
        <taxon>Flavobacteriales</taxon>
        <taxon>Flavobacteriaceae</taxon>
        <taxon>Zunongwangia</taxon>
    </lineage>
</organism>
<dbReference type="Proteomes" id="UP000192746">
    <property type="component" value="Unassembled WGS sequence"/>
</dbReference>
<evidence type="ECO:0000256" key="2">
    <source>
        <dbReference type="ARBA" id="ARBA00023125"/>
    </source>
</evidence>
<dbReference type="GO" id="GO:0000976">
    <property type="term" value="F:transcription cis-regulatory region binding"/>
    <property type="evidence" value="ECO:0007669"/>
    <property type="project" value="TreeGrafter"/>
</dbReference>
<gene>
    <name evidence="5" type="ORF">IIF7_18544</name>
</gene>
<name>A0A1Y1SYR5_9FLAO</name>
<dbReference type="InterPro" id="IPR010982">
    <property type="entry name" value="Lambda_DNA-bd_dom_sf"/>
</dbReference>
<dbReference type="CDD" id="cd01392">
    <property type="entry name" value="HTH_LacI"/>
    <property type="match status" value="1"/>
</dbReference>
<accession>A0A1Y1SYR5</accession>
<dbReference type="InterPro" id="IPR001761">
    <property type="entry name" value="Peripla_BP/Lac1_sug-bd_dom"/>
</dbReference>
<dbReference type="Pfam" id="PF00532">
    <property type="entry name" value="Peripla_BP_1"/>
    <property type="match status" value="1"/>
</dbReference>
<evidence type="ECO:0000313" key="6">
    <source>
        <dbReference type="Proteomes" id="UP000192746"/>
    </source>
</evidence>
<evidence type="ECO:0000256" key="3">
    <source>
        <dbReference type="ARBA" id="ARBA00023163"/>
    </source>
</evidence>
<evidence type="ECO:0000256" key="1">
    <source>
        <dbReference type="ARBA" id="ARBA00023015"/>
    </source>
</evidence>
<comment type="caution">
    <text evidence="5">The sequence shown here is derived from an EMBL/GenBank/DDBJ whole genome shotgun (WGS) entry which is preliminary data.</text>
</comment>
<dbReference type="AlphaFoldDB" id="A0A1Y1SYR5"/>
<dbReference type="PANTHER" id="PTHR30146:SF109">
    <property type="entry name" value="HTH-TYPE TRANSCRIPTIONAL REGULATOR GALS"/>
    <property type="match status" value="1"/>
</dbReference>
<dbReference type="SUPFAM" id="SSF47413">
    <property type="entry name" value="lambda repressor-like DNA-binding domains"/>
    <property type="match status" value="1"/>
</dbReference>
<dbReference type="SMART" id="SM00354">
    <property type="entry name" value="HTH_LACI"/>
    <property type="match status" value="1"/>
</dbReference>
<dbReference type="EMBL" id="ARYN01000022">
    <property type="protein sequence ID" value="ORL43897.1"/>
    <property type="molecule type" value="Genomic_DNA"/>
</dbReference>
<keyword evidence="2" id="KW-0238">DNA-binding</keyword>
<dbReference type="GO" id="GO:0003700">
    <property type="term" value="F:DNA-binding transcription factor activity"/>
    <property type="evidence" value="ECO:0007669"/>
    <property type="project" value="TreeGrafter"/>
</dbReference>
<keyword evidence="3" id="KW-0804">Transcription</keyword>
<feature type="domain" description="HTH lacI-type" evidence="4">
    <location>
        <begin position="4"/>
        <end position="74"/>
    </location>
</feature>
<dbReference type="InterPro" id="IPR000843">
    <property type="entry name" value="HTH_LacI"/>
</dbReference>
<dbReference type="SUPFAM" id="SSF53822">
    <property type="entry name" value="Periplasmic binding protein-like I"/>
    <property type="match status" value="1"/>
</dbReference>
<reference evidence="5 6" key="1">
    <citation type="submission" date="2013-04" db="EMBL/GenBank/DDBJ databases">
        <title>Zunongwangia sp. 22II14-10F7 Genome Sequencing.</title>
        <authorList>
            <person name="Lai Q."/>
            <person name="Shao Z."/>
        </authorList>
    </citation>
    <scope>NUCLEOTIDE SEQUENCE [LARGE SCALE GENOMIC DNA]</scope>
    <source>
        <strain evidence="5 6">22II14-10F7</strain>
    </source>
</reference>
<proteinExistence type="predicted"/>
<dbReference type="Gene3D" id="1.10.260.40">
    <property type="entry name" value="lambda repressor-like DNA-binding domains"/>
    <property type="match status" value="1"/>
</dbReference>
<keyword evidence="6" id="KW-1185">Reference proteome</keyword>
<dbReference type="InterPro" id="IPR028082">
    <property type="entry name" value="Peripla_BP_I"/>
</dbReference>
<dbReference type="RefSeq" id="WP_176219003.1">
    <property type="nucleotide sequence ID" value="NZ_ARYN01000022.1"/>
</dbReference>
<dbReference type="PANTHER" id="PTHR30146">
    <property type="entry name" value="LACI-RELATED TRANSCRIPTIONAL REPRESSOR"/>
    <property type="match status" value="1"/>
</dbReference>
<keyword evidence="1" id="KW-0805">Transcription regulation</keyword>